<evidence type="ECO:0000256" key="1">
    <source>
        <dbReference type="SAM" id="MobiDB-lite"/>
    </source>
</evidence>
<protein>
    <submittedName>
        <fullName evidence="2">Uncharacterized protein</fullName>
    </submittedName>
</protein>
<accession>A0A7H2BLU0</accession>
<dbReference type="Proteomes" id="UP000516421">
    <property type="component" value="Chromosome"/>
</dbReference>
<feature type="region of interest" description="Disordered" evidence="1">
    <location>
        <begin position="48"/>
        <end position="67"/>
    </location>
</feature>
<evidence type="ECO:0000313" key="2">
    <source>
        <dbReference type="EMBL" id="QNV40636.1"/>
    </source>
</evidence>
<evidence type="ECO:0000313" key="3">
    <source>
        <dbReference type="Proteomes" id="UP000516421"/>
    </source>
</evidence>
<name>A0A7H2BLU0_9MICC</name>
<organism evidence="2 3">
    <name type="scientific">Rothia amarae</name>
    <dbReference type="NCBI Taxonomy" id="169480"/>
    <lineage>
        <taxon>Bacteria</taxon>
        <taxon>Bacillati</taxon>
        <taxon>Actinomycetota</taxon>
        <taxon>Actinomycetes</taxon>
        <taxon>Micrococcales</taxon>
        <taxon>Micrococcaceae</taxon>
        <taxon>Rothia</taxon>
    </lineage>
</organism>
<dbReference type="RefSeq" id="WP_190618209.1">
    <property type="nucleotide sequence ID" value="NZ_CP061538.1"/>
</dbReference>
<sequence>MKLPKTVKICGGEYEVTASCCGEGAKLLTTFSSRQQADEARLDHLDMFHDDDNPAEPEILDFTKESE</sequence>
<gene>
    <name evidence="2" type="ORF">IDM48_04335</name>
</gene>
<dbReference type="KEGG" id="rama:IDM48_04335"/>
<keyword evidence="3" id="KW-1185">Reference proteome</keyword>
<proteinExistence type="predicted"/>
<dbReference type="AlphaFoldDB" id="A0A7H2BLU0"/>
<reference evidence="2 3" key="1">
    <citation type="submission" date="2020-09" db="EMBL/GenBank/DDBJ databases">
        <title>Investigation of environmental microbe.</title>
        <authorList>
            <person name="Ou Y."/>
            <person name="Kang Q."/>
        </authorList>
    </citation>
    <scope>NUCLEOTIDE SEQUENCE [LARGE SCALE GENOMIC DNA]</scope>
    <source>
        <strain evidence="2 3">KJZ-9</strain>
    </source>
</reference>
<dbReference type="EMBL" id="CP061538">
    <property type="protein sequence ID" value="QNV40636.1"/>
    <property type="molecule type" value="Genomic_DNA"/>
</dbReference>